<dbReference type="EMBL" id="MT142485">
    <property type="protein sequence ID" value="QJA82349.1"/>
    <property type="molecule type" value="Genomic_DNA"/>
</dbReference>
<reference evidence="2" key="1">
    <citation type="submission" date="2020-03" db="EMBL/GenBank/DDBJ databases">
        <title>The deep terrestrial virosphere.</title>
        <authorList>
            <person name="Holmfeldt K."/>
            <person name="Nilsson E."/>
            <person name="Simone D."/>
            <person name="Lopez-Fernandez M."/>
            <person name="Wu X."/>
            <person name="de Brujin I."/>
            <person name="Lundin D."/>
            <person name="Andersson A."/>
            <person name="Bertilsson S."/>
            <person name="Dopson M."/>
        </authorList>
    </citation>
    <scope>NUCLEOTIDE SEQUENCE</scope>
    <source>
        <strain evidence="2">MM415A00412</strain>
        <strain evidence="1">MM415B00498</strain>
    </source>
</reference>
<evidence type="ECO:0000313" key="1">
    <source>
        <dbReference type="EMBL" id="QJA64414.1"/>
    </source>
</evidence>
<name>A0A6M3KJY0_9ZZZZ</name>
<dbReference type="EMBL" id="MT141519">
    <property type="protein sequence ID" value="QJA64414.1"/>
    <property type="molecule type" value="Genomic_DNA"/>
</dbReference>
<accession>A0A6M3KJY0</accession>
<protein>
    <submittedName>
        <fullName evidence="2">Uncharacterized protein</fullName>
    </submittedName>
</protein>
<gene>
    <name evidence="2" type="ORF">MM415A00412_0021</name>
    <name evidence="1" type="ORF">MM415B00498_0029</name>
</gene>
<dbReference type="AlphaFoldDB" id="A0A6M3KJY0"/>
<proteinExistence type="predicted"/>
<sequence>MARLDLNTEKKLRKIPILITKWNDGNVGWRAEIADNYENYKPVKPREVNFEDLSFHFSHNVDTHEDDHLLFYRKKDAVSCAKYVNETYLNVKGKVWL</sequence>
<organism evidence="2">
    <name type="scientific">viral metagenome</name>
    <dbReference type="NCBI Taxonomy" id="1070528"/>
    <lineage>
        <taxon>unclassified sequences</taxon>
        <taxon>metagenomes</taxon>
        <taxon>organismal metagenomes</taxon>
    </lineage>
</organism>
<evidence type="ECO:0000313" key="2">
    <source>
        <dbReference type="EMBL" id="QJA82349.1"/>
    </source>
</evidence>